<name>A0A1G2SZ03_9BACT</name>
<reference evidence="1 2" key="1">
    <citation type="journal article" date="2016" name="Nat. Commun.">
        <title>Thousands of microbial genomes shed light on interconnected biogeochemical processes in an aquifer system.</title>
        <authorList>
            <person name="Anantharaman K."/>
            <person name="Brown C.T."/>
            <person name="Hug L.A."/>
            <person name="Sharon I."/>
            <person name="Castelle C.J."/>
            <person name="Probst A.J."/>
            <person name="Thomas B.C."/>
            <person name="Singh A."/>
            <person name="Wilkins M.J."/>
            <person name="Karaoz U."/>
            <person name="Brodie E.L."/>
            <person name="Williams K.H."/>
            <person name="Hubbard S.S."/>
            <person name="Banfield J.F."/>
        </authorList>
    </citation>
    <scope>NUCLEOTIDE SEQUENCE [LARGE SCALE GENOMIC DNA]</scope>
</reference>
<dbReference type="InterPro" id="IPR037914">
    <property type="entry name" value="SpoVT-AbrB_sf"/>
</dbReference>
<gene>
    <name evidence="1" type="ORF">A2832_01675</name>
</gene>
<dbReference type="STRING" id="1802737.A2832_01675"/>
<evidence type="ECO:0000313" key="2">
    <source>
        <dbReference type="Proteomes" id="UP000178538"/>
    </source>
</evidence>
<sequence>MTTKIRKWGNSYAVRISKARVHELGMRDGSQVEIKIKPVAKKYSLDELVASINPKNRHPETDWGPDVGNEILPEWKG</sequence>
<dbReference type="Proteomes" id="UP000178538">
    <property type="component" value="Unassembled WGS sequence"/>
</dbReference>
<dbReference type="PANTHER" id="PTHR40516">
    <property type="entry name" value="ANTITOXIN CHPS-RELATED"/>
    <property type="match status" value="1"/>
</dbReference>
<protein>
    <recommendedName>
        <fullName evidence="3">SpoVT-AbrB domain-containing protein</fullName>
    </recommendedName>
</protein>
<organism evidence="1 2">
    <name type="scientific">Candidatus Zambryskibacteria bacterium RIFCSPHIGHO2_01_FULL_44_22b</name>
    <dbReference type="NCBI Taxonomy" id="1802737"/>
    <lineage>
        <taxon>Bacteria</taxon>
        <taxon>Candidatus Zambryskiibacteriota</taxon>
    </lineage>
</organism>
<evidence type="ECO:0008006" key="3">
    <source>
        <dbReference type="Google" id="ProtNLM"/>
    </source>
</evidence>
<dbReference type="Gene3D" id="2.10.260.10">
    <property type="match status" value="1"/>
</dbReference>
<dbReference type="AlphaFoldDB" id="A0A1G2SZ03"/>
<comment type="caution">
    <text evidence="1">The sequence shown here is derived from an EMBL/GenBank/DDBJ whole genome shotgun (WGS) entry which is preliminary data.</text>
</comment>
<dbReference type="SUPFAM" id="SSF89447">
    <property type="entry name" value="AbrB/MazE/MraZ-like"/>
    <property type="match status" value="1"/>
</dbReference>
<dbReference type="InterPro" id="IPR039052">
    <property type="entry name" value="Antitox_PemI-like"/>
</dbReference>
<accession>A0A1G2SZ03</accession>
<evidence type="ECO:0000313" key="1">
    <source>
        <dbReference type="EMBL" id="OHA89978.1"/>
    </source>
</evidence>
<proteinExistence type="predicted"/>
<dbReference type="EMBL" id="MHVG01000021">
    <property type="protein sequence ID" value="OHA89978.1"/>
    <property type="molecule type" value="Genomic_DNA"/>
</dbReference>
<dbReference type="PANTHER" id="PTHR40516:SF1">
    <property type="entry name" value="ANTITOXIN CHPS-RELATED"/>
    <property type="match status" value="1"/>
</dbReference>
<dbReference type="GO" id="GO:0097351">
    <property type="term" value="F:toxin sequestering activity"/>
    <property type="evidence" value="ECO:0007669"/>
    <property type="project" value="InterPro"/>
</dbReference>